<dbReference type="GO" id="GO:0016301">
    <property type="term" value="F:kinase activity"/>
    <property type="evidence" value="ECO:0007669"/>
    <property type="project" value="UniProtKB-KW"/>
</dbReference>
<dbReference type="InterPro" id="IPR036388">
    <property type="entry name" value="WH-like_DNA-bd_sf"/>
</dbReference>
<evidence type="ECO:0000259" key="6">
    <source>
        <dbReference type="PROSITE" id="PS50921"/>
    </source>
</evidence>
<evidence type="ECO:0000256" key="2">
    <source>
        <dbReference type="ARBA" id="ARBA00022777"/>
    </source>
</evidence>
<proteinExistence type="predicted"/>
<dbReference type="SUPFAM" id="SSF55781">
    <property type="entry name" value="GAF domain-like"/>
    <property type="match status" value="1"/>
</dbReference>
<dbReference type="PROSITE" id="PS50921">
    <property type="entry name" value="ANTAR"/>
    <property type="match status" value="1"/>
</dbReference>
<evidence type="ECO:0000256" key="4">
    <source>
        <dbReference type="ARBA" id="ARBA00023163"/>
    </source>
</evidence>
<dbReference type="PIRSF" id="PIRSF036625">
    <property type="entry name" value="GAF_ANTAR"/>
    <property type="match status" value="1"/>
</dbReference>
<dbReference type="SMART" id="SM01012">
    <property type="entry name" value="ANTAR"/>
    <property type="match status" value="1"/>
</dbReference>
<keyword evidence="2" id="KW-0418">Kinase</keyword>
<keyword evidence="4" id="KW-0804">Transcription</keyword>
<name>A0AA41U175_9ACTN</name>
<keyword evidence="1" id="KW-0808">Transferase</keyword>
<evidence type="ECO:0000256" key="5">
    <source>
        <dbReference type="SAM" id="MobiDB-lite"/>
    </source>
</evidence>
<keyword evidence="3" id="KW-0805">Transcription regulation</keyword>
<dbReference type="Pfam" id="PF13185">
    <property type="entry name" value="GAF_2"/>
    <property type="match status" value="1"/>
</dbReference>
<evidence type="ECO:0000313" key="8">
    <source>
        <dbReference type="Proteomes" id="UP001165378"/>
    </source>
</evidence>
<dbReference type="InterPro" id="IPR029016">
    <property type="entry name" value="GAF-like_dom_sf"/>
</dbReference>
<dbReference type="Gene3D" id="3.30.450.40">
    <property type="match status" value="1"/>
</dbReference>
<dbReference type="InterPro" id="IPR003018">
    <property type="entry name" value="GAF"/>
</dbReference>
<dbReference type="Pfam" id="PF03861">
    <property type="entry name" value="ANTAR"/>
    <property type="match status" value="1"/>
</dbReference>
<dbReference type="InterPro" id="IPR005561">
    <property type="entry name" value="ANTAR"/>
</dbReference>
<dbReference type="SMART" id="SM00065">
    <property type="entry name" value="GAF"/>
    <property type="match status" value="1"/>
</dbReference>
<feature type="compositionally biased region" description="Polar residues" evidence="5">
    <location>
        <begin position="232"/>
        <end position="246"/>
    </location>
</feature>
<dbReference type="Gene3D" id="1.10.10.10">
    <property type="entry name" value="Winged helix-like DNA-binding domain superfamily/Winged helix DNA-binding domain"/>
    <property type="match status" value="1"/>
</dbReference>
<keyword evidence="8" id="KW-1185">Reference proteome</keyword>
<protein>
    <submittedName>
        <fullName evidence="7">GAF and ANTAR domain-containing protein</fullName>
    </submittedName>
</protein>
<feature type="region of interest" description="Disordered" evidence="5">
    <location>
        <begin position="232"/>
        <end position="254"/>
    </location>
</feature>
<gene>
    <name evidence="7" type="ORF">LZ495_18860</name>
</gene>
<dbReference type="SUPFAM" id="SSF52172">
    <property type="entry name" value="CheY-like"/>
    <property type="match status" value="1"/>
</dbReference>
<comment type="caution">
    <text evidence="7">The sequence shown here is derived from an EMBL/GenBank/DDBJ whole genome shotgun (WGS) entry which is preliminary data.</text>
</comment>
<dbReference type="RefSeq" id="WP_235053484.1">
    <property type="nucleotide sequence ID" value="NZ_JAKFHA010000010.1"/>
</dbReference>
<dbReference type="EMBL" id="JAKFHA010000010">
    <property type="protein sequence ID" value="MCF2529260.1"/>
    <property type="molecule type" value="Genomic_DNA"/>
</dbReference>
<evidence type="ECO:0000256" key="3">
    <source>
        <dbReference type="ARBA" id="ARBA00023015"/>
    </source>
</evidence>
<dbReference type="Proteomes" id="UP001165378">
    <property type="component" value="Unassembled WGS sequence"/>
</dbReference>
<evidence type="ECO:0000313" key="7">
    <source>
        <dbReference type="EMBL" id="MCF2529260.1"/>
    </source>
</evidence>
<reference evidence="7" key="1">
    <citation type="submission" date="2022-01" db="EMBL/GenBank/DDBJ databases">
        <title>Genome-Based Taxonomic Classification of the Phylum Actinobacteria.</title>
        <authorList>
            <person name="Gao Y."/>
        </authorList>
    </citation>
    <scope>NUCLEOTIDE SEQUENCE</scope>
    <source>
        <strain evidence="7">KLBMP 8922</strain>
    </source>
</reference>
<feature type="domain" description="ANTAR" evidence="6">
    <location>
        <begin position="166"/>
        <end position="227"/>
    </location>
</feature>
<accession>A0AA41U175</accession>
<sequence length="254" mass="28082">MDERLLLRTFVELADNLVADFDLIDFLRLLTDRCVGMLGVTAAGVLLADPQGDLRVMAASDERVRLLELFQLQNDEGPCLECFRTGVPVTVPDLAMHTDRWPRFAAEARHSGYTAVQAFPMRLRDEVVGALNLFRTDVGDFDGVDTQIAQALADVATISLLQQRSADRSDVLNEQLQAALTSRVLIEQAKGKLAERHGLDMEQAFTALRSYARSHNRRLADLAQAFVDGTESLTDLGTDPQTTSVRPSRHPHPA</sequence>
<dbReference type="InterPro" id="IPR012074">
    <property type="entry name" value="GAF_ANTAR"/>
</dbReference>
<dbReference type="InterPro" id="IPR011006">
    <property type="entry name" value="CheY-like_superfamily"/>
</dbReference>
<dbReference type="GO" id="GO:0003723">
    <property type="term" value="F:RNA binding"/>
    <property type="evidence" value="ECO:0007669"/>
    <property type="project" value="InterPro"/>
</dbReference>
<dbReference type="AlphaFoldDB" id="A0AA41U175"/>
<organism evidence="7 8">
    <name type="scientific">Yinghuangia soli</name>
    <dbReference type="NCBI Taxonomy" id="2908204"/>
    <lineage>
        <taxon>Bacteria</taxon>
        <taxon>Bacillati</taxon>
        <taxon>Actinomycetota</taxon>
        <taxon>Actinomycetes</taxon>
        <taxon>Kitasatosporales</taxon>
        <taxon>Streptomycetaceae</taxon>
        <taxon>Yinghuangia</taxon>
    </lineage>
</organism>
<evidence type="ECO:0000256" key="1">
    <source>
        <dbReference type="ARBA" id="ARBA00022679"/>
    </source>
</evidence>